<proteinExistence type="predicted"/>
<dbReference type="EMBL" id="MW021752">
    <property type="protein sequence ID" value="QPX73665.1"/>
    <property type="molecule type" value="Genomic_DNA"/>
</dbReference>
<sequence>MWNEARLMENFAVDDYDDLIWWDGREWVTICAMSNVDSAIKRLQELQQKWEDGNVERVEFC</sequence>
<reference evidence="1 2" key="1">
    <citation type="submission" date="2020-09" db="EMBL/GenBank/DDBJ databases">
        <authorList>
            <person name="Kaiser E."/>
            <person name="Loertsher E."/>
            <person name="Boyd C."/>
            <person name="Allen K."/>
            <person name="Carter N."/>
            <person name="Sharma R."/>
            <person name="Flor S."/>
            <person name="Grose J."/>
        </authorList>
    </citation>
    <scope>NUCLEOTIDE SEQUENCE [LARGE SCALE GENOMIC DNA]</scope>
</reference>
<dbReference type="Proteomes" id="UP000595743">
    <property type="component" value="Genome"/>
</dbReference>
<protein>
    <submittedName>
        <fullName evidence="1">Uncharacterized protein</fullName>
    </submittedName>
</protein>
<name>A0A7T3N7B1_9CAUD</name>
<evidence type="ECO:0000313" key="2">
    <source>
        <dbReference type="Proteomes" id="UP000595743"/>
    </source>
</evidence>
<organism evidence="1 2">
    <name type="scientific">Klebsiella phage vB_KpnM_BovinicusUrsus</name>
    <dbReference type="NCBI Taxonomy" id="2777352"/>
    <lineage>
        <taxon>Viruses</taxon>
        <taxon>Duplodnaviria</taxon>
        <taxon>Heunggongvirae</taxon>
        <taxon>Uroviricota</taxon>
        <taxon>Caudoviricetes</taxon>
        <taxon>Pantevenvirales</taxon>
        <taxon>Straboviridae</taxon>
        <taxon>Tevenvirinae</taxon>
        <taxon>Jiaodavirus</taxon>
        <taxon>Jiaodavirus jd18</taxon>
    </lineage>
</organism>
<gene>
    <name evidence="1" type="ORF">EVAN_16</name>
</gene>
<accession>A0A7T3N7B1</accession>
<evidence type="ECO:0000313" key="1">
    <source>
        <dbReference type="EMBL" id="QPX73665.1"/>
    </source>
</evidence>